<dbReference type="SUPFAM" id="SSF56935">
    <property type="entry name" value="Porins"/>
    <property type="match status" value="1"/>
</dbReference>
<dbReference type="InterPro" id="IPR037066">
    <property type="entry name" value="Plug_dom_sf"/>
</dbReference>
<dbReference type="GeneID" id="84809206"/>
<evidence type="ECO:0000256" key="3">
    <source>
        <dbReference type="ARBA" id="ARBA00022452"/>
    </source>
</evidence>
<dbReference type="InterPro" id="IPR039426">
    <property type="entry name" value="TonB-dep_rcpt-like"/>
</dbReference>
<name>A0A250FRD8_9FLAO</name>
<feature type="domain" description="TonB-dependent receptor plug" evidence="11">
    <location>
        <begin position="46"/>
        <end position="150"/>
    </location>
</feature>
<dbReference type="Pfam" id="PF00593">
    <property type="entry name" value="TonB_dep_Rec_b-barrel"/>
    <property type="match status" value="1"/>
</dbReference>
<dbReference type="RefSeq" id="WP_095910944.1">
    <property type="nucleotide sequence ID" value="NZ_CAUVLU010000043.1"/>
</dbReference>
<evidence type="ECO:0000256" key="2">
    <source>
        <dbReference type="ARBA" id="ARBA00022448"/>
    </source>
</evidence>
<evidence type="ECO:0000313" key="13">
    <source>
        <dbReference type="Proteomes" id="UP000217250"/>
    </source>
</evidence>
<dbReference type="AlphaFoldDB" id="A0A250FRD8"/>
<proteinExistence type="inferred from homology"/>
<keyword evidence="3 8" id="KW-1134">Transmembrane beta strand</keyword>
<evidence type="ECO:0000256" key="9">
    <source>
        <dbReference type="RuleBase" id="RU003357"/>
    </source>
</evidence>
<evidence type="ECO:0000259" key="10">
    <source>
        <dbReference type="Pfam" id="PF00593"/>
    </source>
</evidence>
<dbReference type="Gene3D" id="2.40.170.20">
    <property type="entry name" value="TonB-dependent receptor, beta-barrel domain"/>
    <property type="match status" value="1"/>
</dbReference>
<evidence type="ECO:0000256" key="1">
    <source>
        <dbReference type="ARBA" id="ARBA00004571"/>
    </source>
</evidence>
<dbReference type="Gene3D" id="2.170.130.10">
    <property type="entry name" value="TonB-dependent receptor, plug domain"/>
    <property type="match status" value="1"/>
</dbReference>
<evidence type="ECO:0000256" key="5">
    <source>
        <dbReference type="ARBA" id="ARBA00023077"/>
    </source>
</evidence>
<dbReference type="GO" id="GO:0015344">
    <property type="term" value="F:siderophore uptake transmembrane transporter activity"/>
    <property type="evidence" value="ECO:0007669"/>
    <property type="project" value="TreeGrafter"/>
</dbReference>
<dbReference type="Proteomes" id="UP000217250">
    <property type="component" value="Chromosome"/>
</dbReference>
<keyword evidence="5 9" id="KW-0798">TonB box</keyword>
<dbReference type="CDD" id="cd01347">
    <property type="entry name" value="ligand_gated_channel"/>
    <property type="match status" value="1"/>
</dbReference>
<keyword evidence="4 8" id="KW-0812">Transmembrane</keyword>
<evidence type="ECO:0000256" key="7">
    <source>
        <dbReference type="ARBA" id="ARBA00023237"/>
    </source>
</evidence>
<evidence type="ECO:0000313" key="12">
    <source>
        <dbReference type="EMBL" id="ATA87739.1"/>
    </source>
</evidence>
<dbReference type="PROSITE" id="PS52016">
    <property type="entry name" value="TONB_DEPENDENT_REC_3"/>
    <property type="match status" value="1"/>
</dbReference>
<evidence type="ECO:0000256" key="8">
    <source>
        <dbReference type="PROSITE-ProRule" id="PRU01360"/>
    </source>
</evidence>
<dbReference type="PANTHER" id="PTHR30069">
    <property type="entry name" value="TONB-DEPENDENT OUTER MEMBRANE RECEPTOR"/>
    <property type="match status" value="1"/>
</dbReference>
<dbReference type="PANTHER" id="PTHR30069:SF42">
    <property type="entry name" value="FERRIC AEROBACTIN RECEPTOR"/>
    <property type="match status" value="1"/>
</dbReference>
<feature type="domain" description="TonB-dependent receptor-like beta-barrel" evidence="10">
    <location>
        <begin position="231"/>
        <end position="676"/>
    </location>
</feature>
<dbReference type="GO" id="GO:0009279">
    <property type="term" value="C:cell outer membrane"/>
    <property type="evidence" value="ECO:0007669"/>
    <property type="project" value="UniProtKB-SubCell"/>
</dbReference>
<comment type="similarity">
    <text evidence="8 9">Belongs to the TonB-dependent receptor family.</text>
</comment>
<keyword evidence="6 8" id="KW-0472">Membrane</keyword>
<gene>
    <name evidence="12" type="ORF">CGC50_11680</name>
</gene>
<keyword evidence="7 8" id="KW-0998">Cell outer membrane</keyword>
<dbReference type="Pfam" id="PF07715">
    <property type="entry name" value="Plug"/>
    <property type="match status" value="1"/>
</dbReference>
<dbReference type="InterPro" id="IPR012910">
    <property type="entry name" value="Plug_dom"/>
</dbReference>
<dbReference type="InterPro" id="IPR036942">
    <property type="entry name" value="Beta-barrel_TonB_sf"/>
</dbReference>
<keyword evidence="2 8" id="KW-0813">Transport</keyword>
<accession>A0A250FRD8</accession>
<dbReference type="OrthoDB" id="8670144at2"/>
<evidence type="ECO:0000259" key="11">
    <source>
        <dbReference type="Pfam" id="PF07715"/>
    </source>
</evidence>
<comment type="subcellular location">
    <subcellularLocation>
        <location evidence="1 8">Cell outer membrane</location>
        <topology evidence="1 8">Multi-pass membrane protein</topology>
    </subcellularLocation>
</comment>
<sequence length="711" mass="79144">MKKIAIFAMSFSAISYAQQPKTHGIEKDTLGLEEVVITANRIEEKKTDAVANVTIIDQKKLQQFIKIAPDMSHLIGMIEPAMALSTNTTNNRYQNLRGRALLVLIDGIPQSTPLRSTDRDIRSIDPAAVERIEIVKGSTAIYGNGAIGGIMNIVTKKAPKGVAFSGQTSLGASGRDSFKENRGFGYRFNQQFSGNYKGFSYLLDGALTQTGSAVDGAGEYISPRYGLGDVRTYNGLVKLGYQFDEDNTVEVMYNFYQSLQHTPLVASGGKYLQSPRIGVYGSKDPAAQDEGMRYNHNAYVKFNSNNIFAHTDLELSAFTQHQYAVFDYRKHNAKSPRWESSSGQATVKGEKYGIRTQLTTKLLLGENIFTQLLYGIDALIDKTSQPLVDGRYWMPELTSYNSAPFLQTKTTFFNHYVLKAGLRYDYIDVAVPDYQVLRLKNTDPRVYVKGGELSYNNLSPNVGIAYNQLKYFQPFASYSQGFSIFDLGRTLRAAKADVLSKINTEPVKTDNYEIGAYSEIGKYVHLSGSYFYTYSKLGSDLKSVSGFWVVDRSPQKVYGFEVNADFFPTNWLTFGGSFISFEGEKKSTEDGPWDGYMSGTSIPAPKASAYVRVTPTAKSYFQVNYLHTGSRDRFTPNNQGVYTEGEGVVSPIDLFSLSAGYTFNKNLSIGLGVENLADKVYYTPASMLVARDAEYAHGNGRYFNLNLTYKY</sequence>
<protein>
    <submittedName>
        <fullName evidence="12">TonB-dependent receptor</fullName>
    </submittedName>
</protein>
<keyword evidence="12" id="KW-0675">Receptor</keyword>
<organism evidence="12 13">
    <name type="scientific">Capnocytophaga gingivalis</name>
    <dbReference type="NCBI Taxonomy" id="1017"/>
    <lineage>
        <taxon>Bacteria</taxon>
        <taxon>Pseudomonadati</taxon>
        <taxon>Bacteroidota</taxon>
        <taxon>Flavobacteriia</taxon>
        <taxon>Flavobacteriales</taxon>
        <taxon>Flavobacteriaceae</taxon>
        <taxon>Capnocytophaga</taxon>
    </lineage>
</organism>
<dbReference type="GO" id="GO:0044718">
    <property type="term" value="P:siderophore transmembrane transport"/>
    <property type="evidence" value="ECO:0007669"/>
    <property type="project" value="TreeGrafter"/>
</dbReference>
<dbReference type="KEGG" id="cgh:CGC50_11680"/>
<evidence type="ECO:0000256" key="6">
    <source>
        <dbReference type="ARBA" id="ARBA00023136"/>
    </source>
</evidence>
<dbReference type="EMBL" id="CP022386">
    <property type="protein sequence ID" value="ATA87739.1"/>
    <property type="molecule type" value="Genomic_DNA"/>
</dbReference>
<reference evidence="13" key="1">
    <citation type="submission" date="2017-06" db="EMBL/GenBank/DDBJ databases">
        <title>Capnocytophaga spp. assemblies.</title>
        <authorList>
            <person name="Gulvik C.A."/>
        </authorList>
    </citation>
    <scope>NUCLEOTIDE SEQUENCE [LARGE SCALE GENOMIC DNA]</scope>
    <source>
        <strain evidence="13">H1496</strain>
    </source>
</reference>
<evidence type="ECO:0000256" key="4">
    <source>
        <dbReference type="ARBA" id="ARBA00022692"/>
    </source>
</evidence>
<dbReference type="InterPro" id="IPR000531">
    <property type="entry name" value="Beta-barrel_TonB"/>
</dbReference>